<dbReference type="SUPFAM" id="SSF54593">
    <property type="entry name" value="Glyoxalase/Bleomycin resistance protein/Dihydroxybiphenyl dioxygenase"/>
    <property type="match status" value="1"/>
</dbReference>
<protein>
    <recommendedName>
        <fullName evidence="1">3-dehydroshikimate dehydratase</fullName>
        <shortName evidence="1">DSD</shortName>
        <ecNumber evidence="1">4.2.1.118</ecNumber>
    </recommendedName>
</protein>
<feature type="binding site" evidence="1">
    <location>
        <position position="513"/>
    </location>
    <ligand>
        <name>Mg(2+)</name>
        <dbReference type="ChEBI" id="CHEBI:18420"/>
    </ligand>
</feature>
<dbReference type="PANTHER" id="PTHR12110">
    <property type="entry name" value="HYDROXYPYRUVATE ISOMERASE"/>
    <property type="match status" value="1"/>
</dbReference>
<evidence type="ECO:0000256" key="1">
    <source>
        <dbReference type="HAMAP-Rule" id="MF_02238"/>
    </source>
</evidence>
<feature type="domain" description="VOC" evidence="2">
    <location>
        <begin position="290"/>
        <end position="409"/>
    </location>
</feature>
<dbReference type="InterPro" id="IPR050312">
    <property type="entry name" value="IolE/XylAMocC-like"/>
</dbReference>
<proteinExistence type="inferred from homology"/>
<comment type="catalytic activity">
    <reaction evidence="1">
        <text>3-dehydroshikimate = 3,4-dihydroxybenzoate + H2O</text>
        <dbReference type="Rhea" id="RHEA:24848"/>
        <dbReference type="ChEBI" id="CHEBI:15377"/>
        <dbReference type="ChEBI" id="CHEBI:16630"/>
        <dbReference type="ChEBI" id="CHEBI:36241"/>
        <dbReference type="EC" id="4.2.1.118"/>
    </reaction>
</comment>
<comment type="pathway">
    <text evidence="1">Aromatic compound metabolism; 3,4-dihydroxybenzoate biosynthesis.</text>
</comment>
<dbReference type="Pfam" id="PF01261">
    <property type="entry name" value="AP_endonuc_2"/>
    <property type="match status" value="1"/>
</dbReference>
<dbReference type="InterPro" id="IPR036237">
    <property type="entry name" value="Xyl_isomerase-like_sf"/>
</dbReference>
<feature type="binding site" evidence="1">
    <location>
        <position position="134"/>
    </location>
    <ligand>
        <name>a divalent metal cation</name>
        <dbReference type="ChEBI" id="CHEBI:60240"/>
        <note>catalytic</note>
    </ligand>
</feature>
<dbReference type="Gene3D" id="3.10.180.10">
    <property type="entry name" value="2,3-Dihydroxybiphenyl 1,2-Dioxygenase, domain 1"/>
    <property type="match status" value="2"/>
</dbReference>
<feature type="binding site" evidence="1">
    <location>
        <position position="591"/>
    </location>
    <ligand>
        <name>Mg(2+)</name>
        <dbReference type="ChEBI" id="CHEBI:18420"/>
    </ligand>
</feature>
<feature type="binding site" evidence="1">
    <location>
        <position position="239"/>
    </location>
    <ligand>
        <name>a divalent metal cation</name>
        <dbReference type="ChEBI" id="CHEBI:60240"/>
        <note>catalytic</note>
    </ligand>
</feature>
<comment type="cofactor">
    <cofactor evidence="1">
        <name>a divalent metal cation</name>
        <dbReference type="ChEBI" id="CHEBI:60240"/>
    </cofactor>
</comment>
<dbReference type="InterPro" id="IPR043700">
    <property type="entry name" value="DSD"/>
</dbReference>
<accession>A0ABR5GFQ3</accession>
<dbReference type="RefSeq" id="WP_032749871.1">
    <property type="nucleotide sequence ID" value="NZ_JAKWGX010000131.1"/>
</dbReference>
<reference evidence="3 4" key="1">
    <citation type="submission" date="2015-06" db="EMBL/GenBank/DDBJ databases">
        <title>The Genome Sequence of None.</title>
        <authorList>
            <consortium name="The Broad Institute Genomics Platform"/>
            <consortium name="The Broad Institute Genome Sequencing Center for Infectious Disease"/>
            <person name="Earl A.M."/>
            <person name="Onderdonk A.B."/>
            <person name="Kirby J."/>
            <person name="Ferraro M.J."/>
            <person name="Huang S."/>
            <person name="Spencer M."/>
            <person name="Fodor A."/>
            <person name="Hooper D."/>
            <person name="Dekker J."/>
            <person name="O'Brien T."/>
            <person name="Quan V."/>
            <person name="Gombosev A."/>
            <person name="Delaney M."/>
            <person name="DuBois A."/>
            <person name="Ernst C."/>
            <person name="Kim D.S."/>
            <person name="Rossman W."/>
            <person name="Gohs F."/>
            <person name="Petruso H."/>
            <person name="Nozar T."/>
            <person name="Mougeot F."/>
            <person name="Manson-McGuire A."/>
            <person name="Young S."/>
            <person name="Abouelleil A."/>
            <person name="Cao P."/>
            <person name="Chapman S.B."/>
            <person name="Griggs A."/>
            <person name="Priest M."/>
            <person name="Shea T."/>
            <person name="Wortman I."/>
            <person name="Wortman J.R."/>
            <person name="Nusbaum C."/>
            <person name="Birren B."/>
        </authorList>
    </citation>
    <scope>NUCLEOTIDE SEQUENCE [LARGE SCALE GENOMIC DNA]</scope>
    <source>
        <strain evidence="3 4">MGH87</strain>
    </source>
</reference>
<sequence>MLRSIATVSISGTLPEKLHAIAAAGYQGVEIFENDLLYYTGTPADIRHLAADLGLKITLFQPFRDFEGASRAQFAANMERARRKFALMHELGCDTLLLCSNVQPDCSADVELQVADLRALAALAEQERITIGYEALAWGTHVNRWHQAWARVKSVDSPALGIVLDSFHVLARGDTLARLADVPLEKITFVQMADAPLMKMDILEWSRHFRCFPGQGQLPLVEFACDLTCRGYCGPWSLEIFNDSFRASPNGATAKDGYRSLLWLEEQVRQRLPESRAPLFSSAELPLYAGLEFIEFAATPAQAGELGHRLTQLGFAEEGTHRSKRVALWRNGGARVVVNAQPHSWADHFHQRHGVSLCAMALRVSQSAAIVERARALGYATWQGDAGPNESPIPAVCAPDGSLIYLIEMGDDIYTRDFHLRANVTPRDDYRGIDHLALGMEADSRDNWIIFFRTVFGFTLEHEQTLPDPYGLVRSLAVRSPQGDIRLALNISQSRATQIARSVACYQGAGLQHAAFACHDLPSTLASLAPVAVNALPIPANYYEDLLARFGEDVQVNLLKNHQILYDRDGSGGEFLHLYTRPFSAGRFFFELTERRNGYALYGAVNAAVRLSAMQYT</sequence>
<comment type="similarity">
    <text evidence="1">Belongs to the bacterial two-domain DSD family.</text>
</comment>
<dbReference type="EMBL" id="LEUS01000014">
    <property type="protein sequence ID" value="KLY36471.1"/>
    <property type="molecule type" value="Genomic_DNA"/>
</dbReference>
<keyword evidence="3" id="KW-0560">Oxidoreductase</keyword>
<dbReference type="GO" id="GO:0051213">
    <property type="term" value="F:dioxygenase activity"/>
    <property type="evidence" value="ECO:0007669"/>
    <property type="project" value="UniProtKB-KW"/>
</dbReference>
<dbReference type="InterPro" id="IPR004360">
    <property type="entry name" value="Glyas_Fos-R_dOase_dom"/>
</dbReference>
<evidence type="ECO:0000259" key="2">
    <source>
        <dbReference type="PROSITE" id="PS51819"/>
    </source>
</evidence>
<organism evidence="3 4">
    <name type="scientific">Klebsiella michiganensis</name>
    <dbReference type="NCBI Taxonomy" id="1134687"/>
    <lineage>
        <taxon>Bacteria</taxon>
        <taxon>Pseudomonadati</taxon>
        <taxon>Pseudomonadota</taxon>
        <taxon>Gammaproteobacteria</taxon>
        <taxon>Enterobacterales</taxon>
        <taxon>Enterobacteriaceae</taxon>
        <taxon>Klebsiella/Raoultella group</taxon>
        <taxon>Klebsiella</taxon>
    </lineage>
</organism>
<evidence type="ECO:0000313" key="4">
    <source>
        <dbReference type="Proteomes" id="UP000036305"/>
    </source>
</evidence>
<gene>
    <name evidence="3" type="ORF">SK91_02305</name>
</gene>
<dbReference type="EC" id="4.2.1.118" evidence="1"/>
<dbReference type="InterPro" id="IPR029068">
    <property type="entry name" value="Glyas_Bleomycin-R_OHBP_Dase"/>
</dbReference>
<dbReference type="PROSITE" id="PS51819">
    <property type="entry name" value="VOC"/>
    <property type="match status" value="2"/>
</dbReference>
<dbReference type="Pfam" id="PF00903">
    <property type="entry name" value="Glyoxalase"/>
    <property type="match status" value="1"/>
</dbReference>
<feature type="domain" description="VOC" evidence="2">
    <location>
        <begin position="432"/>
        <end position="578"/>
    </location>
</feature>
<dbReference type="InterPro" id="IPR037523">
    <property type="entry name" value="VOC_core"/>
</dbReference>
<dbReference type="HAMAP" id="MF_02238">
    <property type="entry name" value="DSD"/>
    <property type="match status" value="1"/>
</dbReference>
<comment type="function">
    <text evidence="1">Catalyzes the conversion of 3-dehydroshikimate to protocatechuate (3,4-dihydroxybenzoate), a common intermediate of quinate and shikimate degradation pathways.</text>
</comment>
<name>A0ABR5GFQ3_9ENTR</name>
<feature type="binding site" evidence="1">
    <location>
        <position position="435"/>
    </location>
    <ligand>
        <name>Mg(2+)</name>
        <dbReference type="ChEBI" id="CHEBI:18420"/>
    </ligand>
</feature>
<keyword evidence="1" id="KW-0456">Lyase</keyword>
<dbReference type="Gene3D" id="3.20.20.150">
    <property type="entry name" value="Divalent-metal-dependent TIM barrel enzymes"/>
    <property type="match status" value="1"/>
</dbReference>
<feature type="binding site" evidence="1">
    <location>
        <position position="191"/>
    </location>
    <ligand>
        <name>a divalent metal cation</name>
        <dbReference type="ChEBI" id="CHEBI:60240"/>
        <note>catalytic</note>
    </ligand>
</feature>
<keyword evidence="1" id="KW-0479">Metal-binding</keyword>
<dbReference type="SUPFAM" id="SSF51658">
    <property type="entry name" value="Xylose isomerase-like"/>
    <property type="match status" value="1"/>
</dbReference>
<keyword evidence="4" id="KW-1185">Reference proteome</keyword>
<evidence type="ECO:0000313" key="3">
    <source>
        <dbReference type="EMBL" id="KLY36471.1"/>
    </source>
</evidence>
<dbReference type="Pfam" id="PF14696">
    <property type="entry name" value="Glyoxalase_5"/>
    <property type="match status" value="1"/>
</dbReference>
<keyword evidence="3" id="KW-0223">Dioxygenase</keyword>
<dbReference type="PANTHER" id="PTHR12110:SF21">
    <property type="entry name" value="XYLOSE ISOMERASE-LIKE TIM BARREL DOMAIN-CONTAINING PROTEIN"/>
    <property type="match status" value="1"/>
</dbReference>
<comment type="caution">
    <text evidence="3">The sequence shown here is derived from an EMBL/GenBank/DDBJ whole genome shotgun (WGS) entry which is preliminary data.</text>
</comment>
<feature type="binding site" evidence="1">
    <location>
        <position position="165"/>
    </location>
    <ligand>
        <name>a divalent metal cation</name>
        <dbReference type="ChEBI" id="CHEBI:60240"/>
        <note>catalytic</note>
    </ligand>
</feature>
<dbReference type="Proteomes" id="UP000036305">
    <property type="component" value="Unassembled WGS sequence"/>
</dbReference>
<dbReference type="InterPro" id="IPR013022">
    <property type="entry name" value="Xyl_isomerase-like_TIM-brl"/>
</dbReference>